<feature type="non-terminal residue" evidence="7">
    <location>
        <position position="1"/>
    </location>
</feature>
<evidence type="ECO:0000256" key="5">
    <source>
        <dbReference type="ARBA" id="ARBA00023136"/>
    </source>
</evidence>
<organism evidence="7">
    <name type="scientific">hydrothermal vent metagenome</name>
    <dbReference type="NCBI Taxonomy" id="652676"/>
    <lineage>
        <taxon>unclassified sequences</taxon>
        <taxon>metagenomes</taxon>
        <taxon>ecological metagenomes</taxon>
    </lineage>
</organism>
<evidence type="ECO:0000256" key="4">
    <source>
        <dbReference type="ARBA" id="ARBA00022989"/>
    </source>
</evidence>
<gene>
    <name evidence="7" type="ORF">MNBD_ALPHA05-1576</name>
</gene>
<dbReference type="InterPro" id="IPR037272">
    <property type="entry name" value="SNS_sf"/>
</dbReference>
<proteinExistence type="predicted"/>
<accession>A0A3B0R8M0</accession>
<dbReference type="GO" id="GO:0016020">
    <property type="term" value="C:membrane"/>
    <property type="evidence" value="ECO:0007669"/>
    <property type="project" value="UniProtKB-SubCell"/>
</dbReference>
<feature type="transmembrane region" description="Helical" evidence="6">
    <location>
        <begin position="167"/>
        <end position="190"/>
    </location>
</feature>
<feature type="transmembrane region" description="Helical" evidence="6">
    <location>
        <begin position="7"/>
        <end position="28"/>
    </location>
</feature>
<keyword evidence="2" id="KW-0813">Transport</keyword>
<feature type="transmembrane region" description="Helical" evidence="6">
    <location>
        <begin position="132"/>
        <end position="155"/>
    </location>
</feature>
<sequence length="362" mass="38583">FWMIIGIMSVFIPFVGIAYYSVVGGWVVDFAATGLMGHAGQADGATAQTQFDNMLGNPSRLLATHSLFMIGVMGVLMRGVQGGIERLSKVLMPALFILLIGLMVYAALTADMKSAAAFLLQPDFSAVTGKTVVLAMGQAFFSLAIGVGVMITYGAYVSEDISLTRAVAIICFVDTAVALLAGFIIFPFVFAQGLDPAGGPGLLFVTLPTAFGQMAGGSVIGAAFFVLLFFAAFTTGVGTLEPVVAWLEERRNFTRIRATLVAGCAAWIVGIAALLSFNIWNEFTPLNFVPGYGDKNIFDIMDFTIASILLPFNGLMIALFTGWIVGRSLKGKLGMPAGLEKFWLWGLRLIVPAAIILIALWK</sequence>
<feature type="transmembrane region" description="Helical" evidence="6">
    <location>
        <begin position="258"/>
        <end position="280"/>
    </location>
</feature>
<dbReference type="PANTHER" id="PTHR42948">
    <property type="entry name" value="TRANSPORTER"/>
    <property type="match status" value="1"/>
</dbReference>
<dbReference type="NCBIfam" id="NF037979">
    <property type="entry name" value="Na_transp"/>
    <property type="match status" value="1"/>
</dbReference>
<name>A0A3B0R8M0_9ZZZZ</name>
<keyword evidence="4 6" id="KW-1133">Transmembrane helix</keyword>
<dbReference type="InterPro" id="IPR047218">
    <property type="entry name" value="YocR/YhdH-like"/>
</dbReference>
<feature type="transmembrane region" description="Helical" evidence="6">
    <location>
        <begin position="90"/>
        <end position="112"/>
    </location>
</feature>
<feature type="transmembrane region" description="Helical" evidence="6">
    <location>
        <begin position="300"/>
        <end position="321"/>
    </location>
</feature>
<feature type="transmembrane region" description="Helical" evidence="6">
    <location>
        <begin position="342"/>
        <end position="361"/>
    </location>
</feature>
<evidence type="ECO:0000256" key="1">
    <source>
        <dbReference type="ARBA" id="ARBA00004141"/>
    </source>
</evidence>
<reference evidence="7" key="1">
    <citation type="submission" date="2018-06" db="EMBL/GenBank/DDBJ databases">
        <authorList>
            <person name="Zhirakovskaya E."/>
        </authorList>
    </citation>
    <scope>NUCLEOTIDE SEQUENCE</scope>
</reference>
<evidence type="ECO:0000256" key="2">
    <source>
        <dbReference type="ARBA" id="ARBA00022448"/>
    </source>
</evidence>
<dbReference type="Pfam" id="PF00209">
    <property type="entry name" value="SNF"/>
    <property type="match status" value="1"/>
</dbReference>
<dbReference type="CDD" id="cd10336">
    <property type="entry name" value="SLC6sbd_Tyt1-Like"/>
    <property type="match status" value="1"/>
</dbReference>
<evidence type="ECO:0000256" key="3">
    <source>
        <dbReference type="ARBA" id="ARBA00022692"/>
    </source>
</evidence>
<keyword evidence="5 6" id="KW-0472">Membrane</keyword>
<dbReference type="EMBL" id="UOEH01000012">
    <property type="protein sequence ID" value="VAV89560.1"/>
    <property type="molecule type" value="Genomic_DNA"/>
</dbReference>
<keyword evidence="3 6" id="KW-0812">Transmembrane</keyword>
<dbReference type="PANTHER" id="PTHR42948:SF1">
    <property type="entry name" value="TRANSPORTER"/>
    <property type="match status" value="1"/>
</dbReference>
<dbReference type="PROSITE" id="PS50267">
    <property type="entry name" value="NA_NEUROTRAN_SYMP_3"/>
    <property type="match status" value="1"/>
</dbReference>
<feature type="transmembrane region" description="Helical" evidence="6">
    <location>
        <begin position="210"/>
        <end position="237"/>
    </location>
</feature>
<evidence type="ECO:0000256" key="6">
    <source>
        <dbReference type="SAM" id="Phobius"/>
    </source>
</evidence>
<dbReference type="InterPro" id="IPR000175">
    <property type="entry name" value="Na/ntran_symport"/>
</dbReference>
<dbReference type="AlphaFoldDB" id="A0A3B0R8M0"/>
<protein>
    <submittedName>
        <fullName evidence="7">Sodium-dependent transporter, SNF family</fullName>
    </submittedName>
</protein>
<feature type="transmembrane region" description="Helical" evidence="6">
    <location>
        <begin position="61"/>
        <end position="78"/>
    </location>
</feature>
<dbReference type="SUPFAM" id="SSF161070">
    <property type="entry name" value="SNF-like"/>
    <property type="match status" value="1"/>
</dbReference>
<evidence type="ECO:0000313" key="7">
    <source>
        <dbReference type="EMBL" id="VAV89560.1"/>
    </source>
</evidence>
<comment type="subcellular location">
    <subcellularLocation>
        <location evidence="1">Membrane</location>
        <topology evidence="1">Multi-pass membrane protein</topology>
    </subcellularLocation>
</comment>